<evidence type="ECO:0000313" key="3">
    <source>
        <dbReference type="EMBL" id="MDG0808754.1"/>
    </source>
</evidence>
<sequence length="861" mass="94469">MSKTGYFHTEKLNGKSVMVDPLGNLYFNLAVNGTGYVDETFTVVAGRENVYEWLPAKTGQFQTAYDGNGNFSFYVANLIRQTGQPFKQADYSERSVEFVKSLGFNGLGAWSKASGMPYVAWLPMPNLKIGDSGLFDIFHPDMAAQMDAGFQALSANRDDHLLIGYMFGNELPYNKLRSAVPAASAATGSKVKLVDMLEEQYGTIEQFNAAWAMNAASFEALKRLSFTVKTGPAAADMDRFTGLYLDELYKQVAYYTKKYDPNHLAMGDRWLAGVMNDSKLREALAANAGKYMDVLTYNYYTYDPNLSMIERLYELAGGKPFIMTEFHYGDPTSGLTFAARMAEDEHEKGMMYSNYVEQAAASGYIVGTNWFSYLDQAPTGRWFEGLNGEAGAIGLLNVVNRPYKDFLQSVSATNAKIYDVMLGSVQPYDHTFKPSQVERTSDKELHVAKTTNAPIIGDFTSDWGDAATANLTDVDLVLGVMKTGIGGQMSLTWDDEAFYLNAHIDDPTPMQSPNVIKGMTVPAAKAYLWAGDAIELFFGPEHVNEGGSMQFNDSQILLAAAPDADGSIQTAFYWAGYRADEQPAVEMAAKLNDDGLGYTLQAKIKFADIGVANPSDGTAIRYDMGFDEGGPKGRERQFYWNGVDGNSANREKWGTMILKDASEPPADSAAGAPGKPVLSSNNGYDNGLQDGSYEIGMNMWWGNNGTAYKLYENDVLIDTRTLSANSPNAQRIATPVAGKKNGIYRYYAELTNKFGTTRSDELTVQVTQASPAAPVLSHNNWDQDGNFDIGMNMWWGTNGTTYKLYENGKLIDTQTLADHTPNAQSAVTAIRDRAPGIYQYRCELINGAGAAASQTIEVKVI</sequence>
<protein>
    <recommendedName>
        <fullName evidence="2">Carbohydrate-binding domain-containing protein</fullName>
    </recommendedName>
</protein>
<accession>A0A9X4QRZ1</accession>
<dbReference type="GO" id="GO:0004553">
    <property type="term" value="F:hydrolase activity, hydrolyzing O-glycosyl compounds"/>
    <property type="evidence" value="ECO:0007669"/>
    <property type="project" value="InterPro"/>
</dbReference>
<feature type="region of interest" description="Disordered" evidence="1">
    <location>
        <begin position="662"/>
        <end position="683"/>
    </location>
</feature>
<dbReference type="AlphaFoldDB" id="A0A9X4QRZ1"/>
<dbReference type="InterPro" id="IPR017853">
    <property type="entry name" value="GH"/>
</dbReference>
<dbReference type="SUPFAM" id="SSF81296">
    <property type="entry name" value="E set domains"/>
    <property type="match status" value="2"/>
</dbReference>
<dbReference type="Proteomes" id="UP001153404">
    <property type="component" value="Unassembled WGS sequence"/>
</dbReference>
<dbReference type="InterPro" id="IPR013783">
    <property type="entry name" value="Ig-like_fold"/>
</dbReference>
<dbReference type="InterPro" id="IPR010502">
    <property type="entry name" value="Carb-bd_dom_fam9"/>
</dbReference>
<evidence type="ECO:0000256" key="1">
    <source>
        <dbReference type="SAM" id="MobiDB-lite"/>
    </source>
</evidence>
<reference evidence="3" key="1">
    <citation type="submission" date="2022-10" db="EMBL/GenBank/DDBJ databases">
        <title>Comparative genomic analysis of Cohnella hashimotonis sp. nov., isolated from the International Space Station.</title>
        <authorList>
            <person name="Simpson A."/>
            <person name="Venkateswaran K."/>
        </authorList>
    </citation>
    <scope>NUCLEOTIDE SEQUENCE</scope>
    <source>
        <strain evidence="3">DSM 28161</strain>
    </source>
</reference>
<feature type="domain" description="Carbohydrate-binding" evidence="2">
    <location>
        <begin position="462"/>
        <end position="660"/>
    </location>
</feature>
<dbReference type="Gene3D" id="2.60.40.1190">
    <property type="match status" value="1"/>
</dbReference>
<proteinExistence type="predicted"/>
<organism evidence="3 4">
    <name type="scientific">Cohnella rhizosphaerae</name>
    <dbReference type="NCBI Taxonomy" id="1457232"/>
    <lineage>
        <taxon>Bacteria</taxon>
        <taxon>Bacillati</taxon>
        <taxon>Bacillota</taxon>
        <taxon>Bacilli</taxon>
        <taxon>Bacillales</taxon>
        <taxon>Paenibacillaceae</taxon>
        <taxon>Cohnella</taxon>
    </lineage>
</organism>
<comment type="caution">
    <text evidence="3">The sequence shown here is derived from an EMBL/GenBank/DDBJ whole genome shotgun (WGS) entry which is preliminary data.</text>
</comment>
<dbReference type="GO" id="GO:0016052">
    <property type="term" value="P:carbohydrate catabolic process"/>
    <property type="evidence" value="ECO:0007669"/>
    <property type="project" value="InterPro"/>
</dbReference>
<name>A0A9X4QRZ1_9BACL</name>
<gene>
    <name evidence="3" type="ORF">OMP40_04625</name>
</gene>
<dbReference type="GO" id="GO:0030246">
    <property type="term" value="F:carbohydrate binding"/>
    <property type="evidence" value="ECO:0007669"/>
    <property type="project" value="InterPro"/>
</dbReference>
<evidence type="ECO:0000313" key="4">
    <source>
        <dbReference type="Proteomes" id="UP001153404"/>
    </source>
</evidence>
<dbReference type="Pfam" id="PF06452">
    <property type="entry name" value="CBM9_1"/>
    <property type="match status" value="1"/>
</dbReference>
<dbReference type="SUPFAM" id="SSF51445">
    <property type="entry name" value="(Trans)glycosidases"/>
    <property type="match status" value="1"/>
</dbReference>
<dbReference type="InterPro" id="IPR014756">
    <property type="entry name" value="Ig_E-set"/>
</dbReference>
<keyword evidence="4" id="KW-1185">Reference proteome</keyword>
<dbReference type="EMBL" id="JAPDIA010000002">
    <property type="protein sequence ID" value="MDG0808754.1"/>
    <property type="molecule type" value="Genomic_DNA"/>
</dbReference>
<dbReference type="SUPFAM" id="SSF49344">
    <property type="entry name" value="CBD9-like"/>
    <property type="match status" value="1"/>
</dbReference>
<evidence type="ECO:0000259" key="2">
    <source>
        <dbReference type="Pfam" id="PF06452"/>
    </source>
</evidence>
<dbReference type="RefSeq" id="WP_277529541.1">
    <property type="nucleotide sequence ID" value="NZ_JAPDIA010000002.1"/>
</dbReference>
<dbReference type="Gene3D" id="2.60.40.10">
    <property type="entry name" value="Immunoglobulins"/>
    <property type="match status" value="2"/>
</dbReference>
<dbReference type="Gene3D" id="3.20.20.80">
    <property type="entry name" value="Glycosidases"/>
    <property type="match status" value="1"/>
</dbReference>